<comment type="caution">
    <text evidence="1">The sequence shown here is derived from an EMBL/GenBank/DDBJ whole genome shotgun (WGS) entry which is preliminary data.</text>
</comment>
<evidence type="ECO:0000313" key="1">
    <source>
        <dbReference type="EMBL" id="MBM7809391.1"/>
    </source>
</evidence>
<accession>A0ABS2RZH1</accession>
<reference evidence="1 2" key="1">
    <citation type="submission" date="2021-01" db="EMBL/GenBank/DDBJ databases">
        <title>Sequencing the genomes of 1000 actinobacteria strains.</title>
        <authorList>
            <person name="Klenk H.-P."/>
        </authorList>
    </citation>
    <scope>NUCLEOTIDE SEQUENCE [LARGE SCALE GENOMIC DNA]</scope>
    <source>
        <strain evidence="1 2">DSM 44581</strain>
    </source>
</reference>
<dbReference type="RefSeq" id="WP_204840505.1">
    <property type="nucleotide sequence ID" value="NZ_JAFBCL010000001.1"/>
</dbReference>
<name>A0ABS2RZH1_9PSEU</name>
<dbReference type="EMBL" id="JAFBCL010000001">
    <property type="protein sequence ID" value="MBM7809391.1"/>
    <property type="molecule type" value="Genomic_DNA"/>
</dbReference>
<keyword evidence="2" id="KW-1185">Reference proteome</keyword>
<sequence>MTSVVALAVAALGGVSGYHLLREGAEPMAATGAVKAGTGELREDLDPLRERFPPLVGAIGARWLSGAYGRGGAPGPSTYWIDAVVALPAEEVRRLVAAHGPTAQGRSPEVVDGLRDRLPAGPFLTGEALDRAFGHERWTVSAYLDEQAGQVVLVATGA</sequence>
<gene>
    <name evidence="1" type="ORF">JOE68_000256</name>
</gene>
<protein>
    <recommendedName>
        <fullName evidence="3">Secreted protein</fullName>
    </recommendedName>
</protein>
<organism evidence="1 2">
    <name type="scientific">Saccharothrix algeriensis</name>
    <dbReference type="NCBI Taxonomy" id="173560"/>
    <lineage>
        <taxon>Bacteria</taxon>
        <taxon>Bacillati</taxon>
        <taxon>Actinomycetota</taxon>
        <taxon>Actinomycetes</taxon>
        <taxon>Pseudonocardiales</taxon>
        <taxon>Pseudonocardiaceae</taxon>
        <taxon>Saccharothrix</taxon>
    </lineage>
</organism>
<dbReference type="Proteomes" id="UP001195724">
    <property type="component" value="Unassembled WGS sequence"/>
</dbReference>
<evidence type="ECO:0000313" key="2">
    <source>
        <dbReference type="Proteomes" id="UP001195724"/>
    </source>
</evidence>
<proteinExistence type="predicted"/>
<evidence type="ECO:0008006" key="3">
    <source>
        <dbReference type="Google" id="ProtNLM"/>
    </source>
</evidence>